<dbReference type="EMBL" id="BLLF01002854">
    <property type="protein sequence ID" value="GFH25579.1"/>
    <property type="molecule type" value="Genomic_DNA"/>
</dbReference>
<evidence type="ECO:0000313" key="2">
    <source>
        <dbReference type="EMBL" id="GFH25579.1"/>
    </source>
</evidence>
<evidence type="ECO:0000313" key="3">
    <source>
        <dbReference type="Proteomes" id="UP000485058"/>
    </source>
</evidence>
<comment type="caution">
    <text evidence="2">The sequence shown here is derived from an EMBL/GenBank/DDBJ whole genome shotgun (WGS) entry which is preliminary data.</text>
</comment>
<dbReference type="Proteomes" id="UP000485058">
    <property type="component" value="Unassembled WGS sequence"/>
</dbReference>
<dbReference type="AlphaFoldDB" id="A0A6A0A058"/>
<reference evidence="2 3" key="1">
    <citation type="submission" date="2020-02" db="EMBL/GenBank/DDBJ databases">
        <title>Draft genome sequence of Haematococcus lacustris strain NIES-144.</title>
        <authorList>
            <person name="Morimoto D."/>
            <person name="Nakagawa S."/>
            <person name="Yoshida T."/>
            <person name="Sawayama S."/>
        </authorList>
    </citation>
    <scope>NUCLEOTIDE SEQUENCE [LARGE SCALE GENOMIC DNA]</scope>
    <source>
        <strain evidence="2 3">NIES-144</strain>
    </source>
</reference>
<protein>
    <submittedName>
        <fullName evidence="2">Uncharacterized protein</fullName>
    </submittedName>
</protein>
<feature type="region of interest" description="Disordered" evidence="1">
    <location>
        <begin position="1"/>
        <end position="30"/>
    </location>
</feature>
<keyword evidence="3" id="KW-1185">Reference proteome</keyword>
<feature type="region of interest" description="Disordered" evidence="1">
    <location>
        <begin position="58"/>
        <end position="103"/>
    </location>
</feature>
<accession>A0A6A0A058</accession>
<proteinExistence type="predicted"/>
<organism evidence="2 3">
    <name type="scientific">Haematococcus lacustris</name>
    <name type="common">Green alga</name>
    <name type="synonym">Haematococcus pluvialis</name>
    <dbReference type="NCBI Taxonomy" id="44745"/>
    <lineage>
        <taxon>Eukaryota</taxon>
        <taxon>Viridiplantae</taxon>
        <taxon>Chlorophyta</taxon>
        <taxon>core chlorophytes</taxon>
        <taxon>Chlorophyceae</taxon>
        <taxon>CS clade</taxon>
        <taxon>Chlamydomonadales</taxon>
        <taxon>Haematococcaceae</taxon>
        <taxon>Haematococcus</taxon>
    </lineage>
</organism>
<evidence type="ECO:0000256" key="1">
    <source>
        <dbReference type="SAM" id="MobiDB-lite"/>
    </source>
</evidence>
<name>A0A6A0A058_HAELA</name>
<gene>
    <name evidence="2" type="ORF">HaLaN_23565</name>
</gene>
<sequence length="103" mass="11369">MDDCHSMNETPVVVKKLPKPSQHHSQAGGARLSCATGQIRQLCQPRARSTLAWATSGCETDRKKENYSGTNRRALRQELPPVARPAPTSKRWTQAGHVPTKLP</sequence>